<dbReference type="AlphaFoldDB" id="A0AB38XMZ0"/>
<accession>A0AB38XMZ0</accession>
<dbReference type="RefSeq" id="WP_271694375.1">
    <property type="nucleotide sequence ID" value="NZ_CP116394.1"/>
</dbReference>
<organism evidence="4 5">
    <name type="scientific">Winkia neuii subsp. anitrata</name>
    <dbReference type="NCBI Taxonomy" id="29318"/>
    <lineage>
        <taxon>Bacteria</taxon>
        <taxon>Bacillati</taxon>
        <taxon>Actinomycetota</taxon>
        <taxon>Actinomycetes</taxon>
        <taxon>Actinomycetales</taxon>
        <taxon>Actinomycetaceae</taxon>
        <taxon>Winkia</taxon>
    </lineage>
</organism>
<dbReference type="Proteomes" id="UP001211044">
    <property type="component" value="Chromosome"/>
</dbReference>
<evidence type="ECO:0000256" key="2">
    <source>
        <dbReference type="SAM" id="SignalP"/>
    </source>
</evidence>
<sequence>MKHATKYLTAVAIVGALLCGGCATHADSSPKQSPTSSQSRSQKPTPKSGWEDGPPTLPIEAQRNTQEGAIAAGEYFIKTHDYAVQTGDTAPMQRAIANEGLAPKEIAHLKAKIKKIGLWVSDRASMKFVASEPRDGGVLYVQYLVHNAPQTSVDDPTKKNNGAMLDYGINFLYIDGAWKVKEYGIREAKNIGKTGQ</sequence>
<evidence type="ECO:0000313" key="4">
    <source>
        <dbReference type="EMBL" id="WCE45501.1"/>
    </source>
</evidence>
<protein>
    <submittedName>
        <fullName evidence="4">DUF6318 family protein</fullName>
    </submittedName>
</protein>
<dbReference type="InterPro" id="IPR046281">
    <property type="entry name" value="DUF6318"/>
</dbReference>
<feature type="chain" id="PRO_5044312184" evidence="2">
    <location>
        <begin position="27"/>
        <end position="196"/>
    </location>
</feature>
<evidence type="ECO:0000259" key="3">
    <source>
        <dbReference type="Pfam" id="PF19843"/>
    </source>
</evidence>
<keyword evidence="2" id="KW-0732">Signal</keyword>
<proteinExistence type="predicted"/>
<dbReference type="EMBL" id="CP116394">
    <property type="protein sequence ID" value="WCE45501.1"/>
    <property type="molecule type" value="Genomic_DNA"/>
</dbReference>
<evidence type="ECO:0000313" key="5">
    <source>
        <dbReference type="Proteomes" id="UP001211044"/>
    </source>
</evidence>
<feature type="domain" description="DUF6318" evidence="3">
    <location>
        <begin position="55"/>
        <end position="180"/>
    </location>
</feature>
<reference evidence="4" key="1">
    <citation type="submission" date="2023-01" db="EMBL/GenBank/DDBJ databases">
        <title>Comparative Genomic Analysis of the Clinically-Derived Winkia Strain NY0527 Provides Evidence into the Taxonomic Reassignment of Winkia neuii and Characterizes Their Virulence Traits.</title>
        <authorList>
            <person name="Cai X."/>
            <person name="Peng Y."/>
            <person name="Li M."/>
            <person name="Qiu Y."/>
            <person name="Wang Y."/>
            <person name="Xu L."/>
            <person name="Hou Q."/>
        </authorList>
    </citation>
    <scope>NUCLEOTIDE SEQUENCE</scope>
    <source>
        <strain evidence="4">NY0527</strain>
    </source>
</reference>
<feature type="region of interest" description="Disordered" evidence="1">
    <location>
        <begin position="25"/>
        <end position="59"/>
    </location>
</feature>
<gene>
    <name evidence="4" type="ORF">PIG85_07530</name>
</gene>
<name>A0AB38XMZ0_9ACTO</name>
<feature type="signal peptide" evidence="2">
    <location>
        <begin position="1"/>
        <end position="26"/>
    </location>
</feature>
<dbReference type="Pfam" id="PF19843">
    <property type="entry name" value="DUF6318"/>
    <property type="match status" value="1"/>
</dbReference>
<feature type="compositionally biased region" description="Low complexity" evidence="1">
    <location>
        <begin position="29"/>
        <end position="48"/>
    </location>
</feature>
<dbReference type="KEGG" id="wne:PIG85_07530"/>
<evidence type="ECO:0000256" key="1">
    <source>
        <dbReference type="SAM" id="MobiDB-lite"/>
    </source>
</evidence>